<evidence type="ECO:0000313" key="12">
    <source>
        <dbReference type="Proteomes" id="UP000217265"/>
    </source>
</evidence>
<feature type="modified residue" description="4-aspartylphosphate" evidence="6">
    <location>
        <position position="876"/>
    </location>
</feature>
<dbReference type="OrthoDB" id="9784397at2"/>
<dbReference type="InterPro" id="IPR005467">
    <property type="entry name" value="His_kinase_dom"/>
</dbReference>
<dbReference type="Gene3D" id="1.10.287.130">
    <property type="match status" value="1"/>
</dbReference>
<dbReference type="InterPro" id="IPR001638">
    <property type="entry name" value="Solute-binding_3/MltF_N"/>
</dbReference>
<dbReference type="Pfam" id="PF00989">
    <property type="entry name" value="PAS"/>
    <property type="match status" value="1"/>
</dbReference>
<reference evidence="11 12" key="1">
    <citation type="submission" date="2017-09" db="EMBL/GenBank/DDBJ databases">
        <title>Complete genome sequence of Verrucomicrobial strain HZ-65, isolated from freshwater.</title>
        <authorList>
            <person name="Choi A."/>
        </authorList>
    </citation>
    <scope>NUCLEOTIDE SEQUENCE [LARGE SCALE GENOMIC DNA]</scope>
    <source>
        <strain evidence="11 12">HZ-65</strain>
    </source>
</reference>
<dbReference type="InterPro" id="IPR000700">
    <property type="entry name" value="PAS-assoc_C"/>
</dbReference>
<dbReference type="CDD" id="cd13704">
    <property type="entry name" value="PBP2_HisK"/>
    <property type="match status" value="1"/>
</dbReference>
<dbReference type="Gene3D" id="3.40.190.10">
    <property type="entry name" value="Periplasmic binding protein-like II"/>
    <property type="match status" value="2"/>
</dbReference>
<dbReference type="SUPFAM" id="SSF53850">
    <property type="entry name" value="Periplasmic binding protein-like II"/>
    <property type="match status" value="1"/>
</dbReference>
<keyword evidence="3 6" id="KW-0597">Phosphoprotein</keyword>
<evidence type="ECO:0000256" key="1">
    <source>
        <dbReference type="ARBA" id="ARBA00000085"/>
    </source>
</evidence>
<evidence type="ECO:0000256" key="6">
    <source>
        <dbReference type="PROSITE-ProRule" id="PRU00169"/>
    </source>
</evidence>
<dbReference type="CDD" id="cd00082">
    <property type="entry name" value="HisKA"/>
    <property type="match status" value="1"/>
</dbReference>
<dbReference type="CDD" id="cd00130">
    <property type="entry name" value="PAS"/>
    <property type="match status" value="2"/>
</dbReference>
<gene>
    <name evidence="11" type="ORF">CMV30_02645</name>
</gene>
<keyword evidence="7" id="KW-0732">Signal</keyword>
<dbReference type="EC" id="2.7.13.3" evidence="2"/>
<feature type="domain" description="PAC" evidence="10">
    <location>
        <begin position="505"/>
        <end position="557"/>
    </location>
</feature>
<evidence type="ECO:0000256" key="4">
    <source>
        <dbReference type="ARBA" id="ARBA00022679"/>
    </source>
</evidence>
<dbReference type="SUPFAM" id="SSF47384">
    <property type="entry name" value="Homodimeric domain of signal transducing histidine kinase"/>
    <property type="match status" value="1"/>
</dbReference>
<dbReference type="Pfam" id="PF08447">
    <property type="entry name" value="PAS_3"/>
    <property type="match status" value="1"/>
</dbReference>
<dbReference type="SMART" id="SM00091">
    <property type="entry name" value="PAS"/>
    <property type="match status" value="2"/>
</dbReference>
<protein>
    <recommendedName>
        <fullName evidence="2">histidine kinase</fullName>
        <ecNumber evidence="2">2.7.13.3</ecNumber>
    </recommendedName>
</protein>
<dbReference type="RefSeq" id="WP_096054583.1">
    <property type="nucleotide sequence ID" value="NZ_CP023344.1"/>
</dbReference>
<dbReference type="SUPFAM" id="SSF55874">
    <property type="entry name" value="ATPase domain of HSP90 chaperone/DNA topoisomerase II/histidine kinase"/>
    <property type="match status" value="1"/>
</dbReference>
<dbReference type="SUPFAM" id="SSF55785">
    <property type="entry name" value="PYP-like sensor domain (PAS domain)"/>
    <property type="match status" value="2"/>
</dbReference>
<dbReference type="InterPro" id="IPR000014">
    <property type="entry name" value="PAS"/>
</dbReference>
<feature type="domain" description="Histidine kinase" evidence="8">
    <location>
        <begin position="577"/>
        <end position="800"/>
    </location>
</feature>
<keyword evidence="12" id="KW-1185">Reference proteome</keyword>
<evidence type="ECO:0000256" key="2">
    <source>
        <dbReference type="ARBA" id="ARBA00012438"/>
    </source>
</evidence>
<dbReference type="PROSITE" id="PS50110">
    <property type="entry name" value="RESPONSE_REGULATORY"/>
    <property type="match status" value="1"/>
</dbReference>
<evidence type="ECO:0000256" key="7">
    <source>
        <dbReference type="SAM" id="SignalP"/>
    </source>
</evidence>
<feature type="chain" id="PRO_5013194287" description="histidine kinase" evidence="7">
    <location>
        <begin position="28"/>
        <end position="947"/>
    </location>
</feature>
<dbReference type="Gene3D" id="3.30.565.10">
    <property type="entry name" value="Histidine kinase-like ATPase, C-terminal domain"/>
    <property type="match status" value="1"/>
</dbReference>
<dbReference type="PANTHER" id="PTHR43304">
    <property type="entry name" value="PHYTOCHROME-LIKE PROTEIN CPH1"/>
    <property type="match status" value="1"/>
</dbReference>
<dbReference type="InterPro" id="IPR013655">
    <property type="entry name" value="PAS_fold_3"/>
</dbReference>
<dbReference type="Pfam" id="PF00072">
    <property type="entry name" value="Response_reg"/>
    <property type="match status" value="1"/>
</dbReference>
<dbReference type="SMART" id="SM00387">
    <property type="entry name" value="HATPase_c"/>
    <property type="match status" value="1"/>
</dbReference>
<dbReference type="InterPro" id="IPR003661">
    <property type="entry name" value="HisK_dim/P_dom"/>
</dbReference>
<dbReference type="PROSITE" id="PS50113">
    <property type="entry name" value="PAC"/>
    <property type="match status" value="2"/>
</dbReference>
<dbReference type="Pfam" id="PF00497">
    <property type="entry name" value="SBP_bac_3"/>
    <property type="match status" value="1"/>
</dbReference>
<organism evidence="11 12">
    <name type="scientific">Nibricoccus aquaticus</name>
    <dbReference type="NCBI Taxonomy" id="2576891"/>
    <lineage>
        <taxon>Bacteria</taxon>
        <taxon>Pseudomonadati</taxon>
        <taxon>Verrucomicrobiota</taxon>
        <taxon>Opitutia</taxon>
        <taxon>Opitutales</taxon>
        <taxon>Opitutaceae</taxon>
        <taxon>Nibricoccus</taxon>
    </lineage>
</organism>
<dbReference type="Proteomes" id="UP000217265">
    <property type="component" value="Chromosome"/>
</dbReference>
<dbReference type="InterPro" id="IPR001789">
    <property type="entry name" value="Sig_transdc_resp-reg_receiver"/>
</dbReference>
<dbReference type="GO" id="GO:0000155">
    <property type="term" value="F:phosphorelay sensor kinase activity"/>
    <property type="evidence" value="ECO:0007669"/>
    <property type="project" value="InterPro"/>
</dbReference>
<name>A0A290QC91_9BACT</name>
<dbReference type="InterPro" id="IPR036890">
    <property type="entry name" value="HATPase_C_sf"/>
</dbReference>
<dbReference type="EMBL" id="CP023344">
    <property type="protein sequence ID" value="ATC62948.1"/>
    <property type="molecule type" value="Genomic_DNA"/>
</dbReference>
<dbReference type="InterPro" id="IPR036097">
    <property type="entry name" value="HisK_dim/P_sf"/>
</dbReference>
<keyword evidence="4" id="KW-0808">Transferase</keyword>
<dbReference type="InterPro" id="IPR011006">
    <property type="entry name" value="CheY-like_superfamily"/>
</dbReference>
<evidence type="ECO:0000256" key="5">
    <source>
        <dbReference type="ARBA" id="ARBA00022777"/>
    </source>
</evidence>
<dbReference type="SMART" id="SM00086">
    <property type="entry name" value="PAC"/>
    <property type="match status" value="2"/>
</dbReference>
<dbReference type="KEGG" id="vbh:CMV30_02645"/>
<comment type="catalytic activity">
    <reaction evidence="1">
        <text>ATP + protein L-histidine = ADP + protein N-phospho-L-histidine.</text>
        <dbReference type="EC" id="2.7.13.3"/>
    </reaction>
</comment>
<dbReference type="SUPFAM" id="SSF52172">
    <property type="entry name" value="CheY-like"/>
    <property type="match status" value="1"/>
</dbReference>
<dbReference type="GO" id="GO:0006355">
    <property type="term" value="P:regulation of DNA-templated transcription"/>
    <property type="evidence" value="ECO:0007669"/>
    <property type="project" value="InterPro"/>
</dbReference>
<dbReference type="Pfam" id="PF02518">
    <property type="entry name" value="HATPase_c"/>
    <property type="match status" value="1"/>
</dbReference>
<dbReference type="SMART" id="SM00062">
    <property type="entry name" value="PBPb"/>
    <property type="match status" value="1"/>
</dbReference>
<dbReference type="PANTHER" id="PTHR43304:SF1">
    <property type="entry name" value="PAC DOMAIN-CONTAINING PROTEIN"/>
    <property type="match status" value="1"/>
</dbReference>
<feature type="domain" description="PAC" evidence="10">
    <location>
        <begin position="375"/>
        <end position="428"/>
    </location>
</feature>
<dbReference type="InterPro" id="IPR003594">
    <property type="entry name" value="HATPase_dom"/>
</dbReference>
<feature type="domain" description="Response regulatory" evidence="9">
    <location>
        <begin position="825"/>
        <end position="941"/>
    </location>
</feature>
<evidence type="ECO:0000259" key="9">
    <source>
        <dbReference type="PROSITE" id="PS50110"/>
    </source>
</evidence>
<dbReference type="CDD" id="cd00156">
    <property type="entry name" value="REC"/>
    <property type="match status" value="1"/>
</dbReference>
<dbReference type="Gene3D" id="3.40.50.2300">
    <property type="match status" value="1"/>
</dbReference>
<evidence type="ECO:0000259" key="8">
    <source>
        <dbReference type="PROSITE" id="PS50109"/>
    </source>
</evidence>
<dbReference type="Gene3D" id="3.30.450.20">
    <property type="entry name" value="PAS domain"/>
    <property type="match status" value="2"/>
</dbReference>
<evidence type="ECO:0000313" key="11">
    <source>
        <dbReference type="EMBL" id="ATC62948.1"/>
    </source>
</evidence>
<dbReference type="PRINTS" id="PR00344">
    <property type="entry name" value="BCTRLSENSOR"/>
</dbReference>
<evidence type="ECO:0000256" key="3">
    <source>
        <dbReference type="ARBA" id="ARBA00022553"/>
    </source>
</evidence>
<dbReference type="AlphaFoldDB" id="A0A290QC91"/>
<keyword evidence="5" id="KW-0418">Kinase</keyword>
<dbReference type="SMART" id="SM00448">
    <property type="entry name" value="REC"/>
    <property type="match status" value="1"/>
</dbReference>
<dbReference type="PROSITE" id="PS50109">
    <property type="entry name" value="HIS_KIN"/>
    <property type="match status" value="1"/>
</dbReference>
<sequence length="947" mass="104529">MSRASLARPGVLLACLLLVFSSSQGSAAPLSVGIEINNEPLSFVATDGRPAGFAVELIQAAAAESGLTVTPIVGPWETIFTRFKAGEIDALASLVYSKERDQFIDFSTSHLTLTGNVFVRKGGPSPRSLEELRTLRIATPAGGYTHEYLIAHGLAGNLVFVPSLTAALEALDAGKCDAFAATGLVASYFIRERGFKNIQQSPLVLPGFSYRLHLGVRAGDSDRLALLNEGLARIRANGTYDRLYEQWIGPIEHPHLRARDILPYLIPAAILLLLSVGAFAWQRRILKQLARQAEALRQSEERLTLVLAASEDGLWDWDLRTNRVERSERWAAMLGYALADIDPTLEGGLALLHPEDRNIYERYRAQLTSGGATRHDIEYRMKTKSGEWRWMLERGKVVARSSEGTPLRVAGTRTDITDLKNAREELVRQEARFRFIYQHVPVGISWVRREQTETRLVNPAHERITGVPLSRSRVSANYIEATHPDDRERQRLFQARLDRAEIDNFSMEKRYVHPNGTVVWALLTLHRYYDPVTHEAQTVTTLVDISGLKRAEEERRNLHLKILETQKLESLGVLAGGIAHDFNNLLTVILANASFVRMEITHASAHEPLEHIENAARRAADLCRQMLAYAGKGSFVVQKLDLNQLLQSTAQLLQISISKKARLVLHLASDLPAVEGDNSQLQQVLMNLVINASDALGDHPGEIRLRTWRGRPSLIPGAIVHAFDTPPGDCACLEVSDTGKGMDIPTLERIFDPFFTTKFTGRGLGLAAVLGIMRSCRGTLTVESQPGHGTTFRLYLPAAQAQSQIPPATRVSAPPIEPTRTSRGTILIADDEAAVLKTFDQQLRRHGYQTILASDGHEAVEHFRATPAGFAALLLDLTMPGLDGAEVLREVRALNPTASVLVMSGFSEKDVLDRLAGLGPVSILQKPFTLEVLLDRLREVTATARSQ</sequence>
<accession>A0A290QC91</accession>
<proteinExistence type="predicted"/>
<dbReference type="NCBIfam" id="TIGR00229">
    <property type="entry name" value="sensory_box"/>
    <property type="match status" value="2"/>
</dbReference>
<dbReference type="InterPro" id="IPR001610">
    <property type="entry name" value="PAC"/>
</dbReference>
<dbReference type="InterPro" id="IPR035965">
    <property type="entry name" value="PAS-like_dom_sf"/>
</dbReference>
<dbReference type="InterPro" id="IPR013767">
    <property type="entry name" value="PAS_fold"/>
</dbReference>
<dbReference type="InterPro" id="IPR004358">
    <property type="entry name" value="Sig_transdc_His_kin-like_C"/>
</dbReference>
<feature type="signal peptide" evidence="7">
    <location>
        <begin position="1"/>
        <end position="27"/>
    </location>
</feature>
<dbReference type="InterPro" id="IPR052162">
    <property type="entry name" value="Sensor_kinase/Photoreceptor"/>
</dbReference>
<evidence type="ECO:0000259" key="10">
    <source>
        <dbReference type="PROSITE" id="PS50113"/>
    </source>
</evidence>